<dbReference type="OrthoDB" id="31113at2759"/>
<accession>A0A0H2RIV3</accession>
<keyword evidence="5" id="KW-1185">Reference proteome</keyword>
<dbReference type="GO" id="GO:0005634">
    <property type="term" value="C:nucleus"/>
    <property type="evidence" value="ECO:0007669"/>
    <property type="project" value="UniProtKB-SubCell"/>
</dbReference>
<protein>
    <submittedName>
        <fullName evidence="4">Uncharacterized protein</fullName>
    </submittedName>
</protein>
<dbReference type="AlphaFoldDB" id="A0A0H2RIV3"/>
<keyword evidence="2" id="KW-0539">Nucleus</keyword>
<dbReference type="InParanoid" id="A0A0H2RIV3"/>
<reference evidence="4 5" key="1">
    <citation type="submission" date="2015-04" db="EMBL/GenBank/DDBJ databases">
        <title>Complete genome sequence of Schizopora paradoxa KUC8140, a cosmopolitan wood degrader in East Asia.</title>
        <authorList>
            <consortium name="DOE Joint Genome Institute"/>
            <person name="Min B."/>
            <person name="Park H."/>
            <person name="Jang Y."/>
            <person name="Kim J.-J."/>
            <person name="Kim K.H."/>
            <person name="Pangilinan J."/>
            <person name="Lipzen A."/>
            <person name="Riley R."/>
            <person name="Grigoriev I.V."/>
            <person name="Spatafora J.W."/>
            <person name="Choi I.-G."/>
        </authorList>
    </citation>
    <scope>NUCLEOTIDE SEQUENCE [LARGE SCALE GENOMIC DNA]</scope>
    <source>
        <strain evidence="4 5">KUC8140</strain>
    </source>
</reference>
<dbReference type="PANTHER" id="PTHR16171:SF7">
    <property type="entry name" value="DNA REPAIR PROTEIN RAD2"/>
    <property type="match status" value="1"/>
</dbReference>
<dbReference type="PANTHER" id="PTHR16171">
    <property type="entry name" value="DNA REPAIR PROTEIN COMPLEMENTING XP-G CELLS-RELATED"/>
    <property type="match status" value="1"/>
</dbReference>
<dbReference type="STRING" id="27342.A0A0H2RIV3"/>
<evidence type="ECO:0000256" key="3">
    <source>
        <dbReference type="SAM" id="MobiDB-lite"/>
    </source>
</evidence>
<organism evidence="4 5">
    <name type="scientific">Schizopora paradoxa</name>
    <dbReference type="NCBI Taxonomy" id="27342"/>
    <lineage>
        <taxon>Eukaryota</taxon>
        <taxon>Fungi</taxon>
        <taxon>Dikarya</taxon>
        <taxon>Basidiomycota</taxon>
        <taxon>Agaricomycotina</taxon>
        <taxon>Agaricomycetes</taxon>
        <taxon>Hymenochaetales</taxon>
        <taxon>Schizoporaceae</taxon>
        <taxon>Schizopora</taxon>
    </lineage>
</organism>
<comment type="subcellular location">
    <subcellularLocation>
        <location evidence="1">Nucleus</location>
    </subcellularLocation>
</comment>
<dbReference type="EMBL" id="KQ086439">
    <property type="protein sequence ID" value="KLO04766.1"/>
    <property type="molecule type" value="Genomic_DNA"/>
</dbReference>
<name>A0A0H2RIV3_9AGAM</name>
<dbReference type="GO" id="GO:0003697">
    <property type="term" value="F:single-stranded DNA binding"/>
    <property type="evidence" value="ECO:0007669"/>
    <property type="project" value="TreeGrafter"/>
</dbReference>
<proteinExistence type="predicted"/>
<evidence type="ECO:0000256" key="2">
    <source>
        <dbReference type="ARBA" id="ARBA00023242"/>
    </source>
</evidence>
<evidence type="ECO:0000256" key="1">
    <source>
        <dbReference type="ARBA" id="ARBA00004123"/>
    </source>
</evidence>
<sequence>MTISERKKKKLGAAESHHKLAERLLAVQMRREAVNQAQNAKGKQREEQVIIDEDTVYLEDLTGPAVPRTPSKEKKDADTPPSTEKKKNKWRDYDPYKLPDVDMEAAVAKASRASAPDPRLATEDELQAFIDQMRPEDLDVTSPAFRELPTEVQYEIIGDLRLKSRQTSHKRLEAMLKQSKSALDFSRAQILNLKQRNKLTQQLLSTTDSMGQAHLTIPVRIAAERNREYVLVKNDGAEGGWVLGIRDDGTAEKPIEIDQDERITSDVESDDDMEEIAIPSGASADPDLRECQREMAGISKRQAQAGRRQYFVLIGSTYIL</sequence>
<gene>
    <name evidence="4" type="ORF">SCHPADRAFT_947454</name>
</gene>
<evidence type="ECO:0000313" key="5">
    <source>
        <dbReference type="Proteomes" id="UP000053477"/>
    </source>
</evidence>
<dbReference type="Proteomes" id="UP000053477">
    <property type="component" value="Unassembled WGS sequence"/>
</dbReference>
<feature type="region of interest" description="Disordered" evidence="3">
    <location>
        <begin position="60"/>
        <end position="95"/>
    </location>
</feature>
<dbReference type="GO" id="GO:0004520">
    <property type="term" value="F:DNA endonuclease activity"/>
    <property type="evidence" value="ECO:0007669"/>
    <property type="project" value="TreeGrafter"/>
</dbReference>
<evidence type="ECO:0000313" key="4">
    <source>
        <dbReference type="EMBL" id="KLO04766.1"/>
    </source>
</evidence>